<name>A0ACC2HA27_DALPE</name>
<sequence>MSPTLMTSKPVHGPSPFSSVRYTGSATGNSRHLPELQRNLRNPPNRAVKPACKQSSSWAGVAWLGTNQHHNKECLRGERCSCSRAERA</sequence>
<evidence type="ECO:0000313" key="2">
    <source>
        <dbReference type="Proteomes" id="UP001157502"/>
    </source>
</evidence>
<dbReference type="EMBL" id="CM055731">
    <property type="protein sequence ID" value="KAJ8012838.1"/>
    <property type="molecule type" value="Genomic_DNA"/>
</dbReference>
<evidence type="ECO:0000313" key="1">
    <source>
        <dbReference type="EMBL" id="KAJ8012838.1"/>
    </source>
</evidence>
<gene>
    <name evidence="1" type="ORF">DPEC_G00047030</name>
</gene>
<dbReference type="Proteomes" id="UP001157502">
    <property type="component" value="Chromosome 4"/>
</dbReference>
<organism evidence="1 2">
    <name type="scientific">Dallia pectoralis</name>
    <name type="common">Alaska blackfish</name>
    <dbReference type="NCBI Taxonomy" id="75939"/>
    <lineage>
        <taxon>Eukaryota</taxon>
        <taxon>Metazoa</taxon>
        <taxon>Chordata</taxon>
        <taxon>Craniata</taxon>
        <taxon>Vertebrata</taxon>
        <taxon>Euteleostomi</taxon>
        <taxon>Actinopterygii</taxon>
        <taxon>Neopterygii</taxon>
        <taxon>Teleostei</taxon>
        <taxon>Protacanthopterygii</taxon>
        <taxon>Esociformes</taxon>
        <taxon>Umbridae</taxon>
        <taxon>Dallia</taxon>
    </lineage>
</organism>
<proteinExistence type="predicted"/>
<protein>
    <submittedName>
        <fullName evidence="1">Uncharacterized protein</fullName>
    </submittedName>
</protein>
<accession>A0ACC2HA27</accession>
<reference evidence="1" key="1">
    <citation type="submission" date="2021-05" db="EMBL/GenBank/DDBJ databases">
        <authorList>
            <person name="Pan Q."/>
            <person name="Jouanno E."/>
            <person name="Zahm M."/>
            <person name="Klopp C."/>
            <person name="Cabau C."/>
            <person name="Louis A."/>
            <person name="Berthelot C."/>
            <person name="Parey E."/>
            <person name="Roest Crollius H."/>
            <person name="Montfort J."/>
            <person name="Robinson-Rechavi M."/>
            <person name="Bouchez O."/>
            <person name="Lampietro C."/>
            <person name="Lopez Roques C."/>
            <person name="Donnadieu C."/>
            <person name="Postlethwait J."/>
            <person name="Bobe J."/>
            <person name="Dillon D."/>
            <person name="Chandos A."/>
            <person name="von Hippel F."/>
            <person name="Guiguen Y."/>
        </authorList>
    </citation>
    <scope>NUCLEOTIDE SEQUENCE</scope>
    <source>
        <strain evidence="1">YG-Jan2019</strain>
    </source>
</reference>
<keyword evidence="2" id="KW-1185">Reference proteome</keyword>
<comment type="caution">
    <text evidence="1">The sequence shown here is derived from an EMBL/GenBank/DDBJ whole genome shotgun (WGS) entry which is preliminary data.</text>
</comment>